<comment type="similarity">
    <text evidence="2">Belongs to the RmuC family.</text>
</comment>
<dbReference type="PANTHER" id="PTHR30563">
    <property type="entry name" value="DNA RECOMBINATION PROTEIN RMUC"/>
    <property type="match status" value="1"/>
</dbReference>
<accession>A0A2L2XC53</accession>
<keyword evidence="4" id="KW-0233">DNA recombination</keyword>
<protein>
    <submittedName>
        <fullName evidence="7">DNA recombination protein RmuC</fullName>
    </submittedName>
</protein>
<name>A0A2L2XC53_9FIRM</name>
<feature type="coiled-coil region" evidence="5">
    <location>
        <begin position="101"/>
        <end position="128"/>
    </location>
</feature>
<organism evidence="7 8">
    <name type="scientific">Desulfocucumis palustris</name>
    <dbReference type="NCBI Taxonomy" id="1898651"/>
    <lineage>
        <taxon>Bacteria</taxon>
        <taxon>Bacillati</taxon>
        <taxon>Bacillota</taxon>
        <taxon>Clostridia</taxon>
        <taxon>Eubacteriales</taxon>
        <taxon>Desulfocucumaceae</taxon>
        <taxon>Desulfocucumis</taxon>
    </lineage>
</organism>
<dbReference type="EMBL" id="BFAV01000121">
    <property type="protein sequence ID" value="GBF33805.1"/>
    <property type="molecule type" value="Genomic_DNA"/>
</dbReference>
<comment type="caution">
    <text evidence="7">The sequence shown here is derived from an EMBL/GenBank/DDBJ whole genome shotgun (WGS) entry which is preliminary data.</text>
</comment>
<comment type="function">
    <text evidence="1">Involved in DNA recombination.</text>
</comment>
<dbReference type="PANTHER" id="PTHR30563:SF0">
    <property type="entry name" value="DNA RECOMBINATION PROTEIN RMUC"/>
    <property type="match status" value="1"/>
</dbReference>
<keyword evidence="8" id="KW-1185">Reference proteome</keyword>
<evidence type="ECO:0000256" key="5">
    <source>
        <dbReference type="SAM" id="Coils"/>
    </source>
</evidence>
<dbReference type="Proteomes" id="UP000239549">
    <property type="component" value="Unassembled WGS sequence"/>
</dbReference>
<dbReference type="InterPro" id="IPR003798">
    <property type="entry name" value="DNA_recombination_RmuC"/>
</dbReference>
<evidence type="ECO:0000256" key="4">
    <source>
        <dbReference type="ARBA" id="ARBA00023172"/>
    </source>
</evidence>
<dbReference type="GO" id="GO:0006310">
    <property type="term" value="P:DNA recombination"/>
    <property type="evidence" value="ECO:0007669"/>
    <property type="project" value="UniProtKB-KW"/>
</dbReference>
<evidence type="ECO:0000313" key="8">
    <source>
        <dbReference type="Proteomes" id="UP000239549"/>
    </source>
</evidence>
<gene>
    <name evidence="7" type="ORF">DCCM_2916</name>
</gene>
<reference evidence="8" key="1">
    <citation type="submission" date="2018-02" db="EMBL/GenBank/DDBJ databases">
        <title>Genome sequence of Desulfocucumis palustris strain NAW-5.</title>
        <authorList>
            <person name="Watanabe M."/>
            <person name="Kojima H."/>
            <person name="Fukui M."/>
        </authorList>
    </citation>
    <scope>NUCLEOTIDE SEQUENCE [LARGE SCALE GENOMIC DNA]</scope>
    <source>
        <strain evidence="8">NAW-5</strain>
    </source>
</reference>
<evidence type="ECO:0000256" key="3">
    <source>
        <dbReference type="ARBA" id="ARBA00023054"/>
    </source>
</evidence>
<evidence type="ECO:0000256" key="2">
    <source>
        <dbReference type="ARBA" id="ARBA00009840"/>
    </source>
</evidence>
<evidence type="ECO:0000256" key="1">
    <source>
        <dbReference type="ARBA" id="ARBA00003416"/>
    </source>
</evidence>
<evidence type="ECO:0000256" key="6">
    <source>
        <dbReference type="SAM" id="MobiDB-lite"/>
    </source>
</evidence>
<evidence type="ECO:0000313" key="7">
    <source>
        <dbReference type="EMBL" id="GBF33805.1"/>
    </source>
</evidence>
<dbReference type="Pfam" id="PF02646">
    <property type="entry name" value="RmuC"/>
    <property type="match status" value="1"/>
</dbReference>
<dbReference type="AlphaFoldDB" id="A0A2L2XC53"/>
<feature type="region of interest" description="Disordered" evidence="6">
    <location>
        <begin position="386"/>
        <end position="429"/>
    </location>
</feature>
<proteinExistence type="inferred from homology"/>
<feature type="coiled-coil region" evidence="5">
    <location>
        <begin position="247"/>
        <end position="281"/>
    </location>
</feature>
<keyword evidence="3 5" id="KW-0175">Coiled coil</keyword>
<sequence length="429" mass="48810">MDFMLNDFLSVMFSLINLLMLLLLVVHMTRTSARLSQLEYQLSSADKNQERLERIFREELVKNINLFNDSVLSHMSEIAGLQRNQLDTFSRQLSELTASNEKKLEQMRDTVEQKLKQLQEDNSLKLEQMRATVDEKLHASLEKRLGESFKLVSERLELVHKGLGEMQTLASGVGDLKKVLTNVKTRGTWGEIQLGSLLEQVLTPEQYESNVSTKKGASERVEFAIKLPGRNPGENVVWLPIDAKFPLEDYQRLLDAREQANQAEAEEARKLLENRIKYEAKNIREKYIDPPNTTDFGIMFLPVEGLYAEVLRKPGLCESLQRDHRVVLTGPTTLAALLNSLQMGFRTLAVEKRSSEVWALLGAVKTEFIKFGDMLDKTRKKLQEASNTMETAASKSRAIQRKLKNVQELPAEEPFGPADNPGRDNADNY</sequence>